<gene>
    <name evidence="8" type="ORF">OFAG_00783</name>
</gene>
<evidence type="ECO:0000256" key="3">
    <source>
        <dbReference type="ARBA" id="ARBA00022723"/>
    </source>
</evidence>
<dbReference type="InterPro" id="IPR013785">
    <property type="entry name" value="Aldolase_TIM"/>
</dbReference>
<dbReference type="Proteomes" id="UP000003973">
    <property type="component" value="Unassembled WGS sequence"/>
</dbReference>
<organism evidence="8 9">
    <name type="scientific">Oxalobacter paraformigenes</name>
    <dbReference type="NCBI Taxonomy" id="556268"/>
    <lineage>
        <taxon>Bacteria</taxon>
        <taxon>Pseudomonadati</taxon>
        <taxon>Pseudomonadota</taxon>
        <taxon>Betaproteobacteria</taxon>
        <taxon>Burkholderiales</taxon>
        <taxon>Oxalobacteraceae</taxon>
        <taxon>Oxalobacter</taxon>
    </lineage>
</organism>
<keyword evidence="9" id="KW-1185">Reference proteome</keyword>
<keyword evidence="3" id="KW-0479">Metal-binding</keyword>
<keyword evidence="4" id="KW-0408">Iron</keyword>
<comment type="similarity">
    <text evidence="6">Belongs to the radical SAM superfamily. Anaerobic sulfatase-maturating enzyme family.</text>
</comment>
<reference evidence="8" key="1">
    <citation type="submission" date="2011-10" db="EMBL/GenBank/DDBJ databases">
        <title>The Genome Sequence of Oxalobacter formigenes HOxBLS.</title>
        <authorList>
            <consortium name="The Broad Institute Genome Sequencing Platform"/>
            <person name="Earl A."/>
            <person name="Ward D."/>
            <person name="Feldgarden M."/>
            <person name="Gevers D."/>
            <person name="Allison M.J."/>
            <person name="Humphrey S."/>
            <person name="Young S.K."/>
            <person name="Zeng Q."/>
            <person name="Gargeya S."/>
            <person name="Fitzgerald M."/>
            <person name="Haas B."/>
            <person name="Abouelleil A."/>
            <person name="Alvarado L."/>
            <person name="Arachchi H.M."/>
            <person name="Berlin A."/>
            <person name="Brown A."/>
            <person name="Chapman S.B."/>
            <person name="Chen Z."/>
            <person name="Dunbar C."/>
            <person name="Freedman E."/>
            <person name="Gearin G."/>
            <person name="Goldberg J."/>
            <person name="Griggs A."/>
            <person name="Gujja S."/>
            <person name="Heiman D."/>
            <person name="Howarth C."/>
            <person name="Larson L."/>
            <person name="Lui A."/>
            <person name="MacDonald P.J.P."/>
            <person name="Montmayeur A."/>
            <person name="Murphy C."/>
            <person name="Neiman D."/>
            <person name="Pearson M."/>
            <person name="Priest M."/>
            <person name="Roberts A."/>
            <person name="Saif S."/>
            <person name="Shea T."/>
            <person name="Shenoy N."/>
            <person name="Sisk P."/>
            <person name="Stolte C."/>
            <person name="Sykes S."/>
            <person name="Wortman J."/>
            <person name="Nusbaum C."/>
            <person name="Birren B."/>
        </authorList>
    </citation>
    <scope>NUCLEOTIDE SEQUENCE [LARGE SCALE GENOMIC DNA]</scope>
    <source>
        <strain evidence="8">HOxBLS</strain>
    </source>
</reference>
<dbReference type="PROSITE" id="PS51918">
    <property type="entry name" value="RADICAL_SAM"/>
    <property type="match status" value="1"/>
</dbReference>
<dbReference type="GO" id="GO:0051536">
    <property type="term" value="F:iron-sulfur cluster binding"/>
    <property type="evidence" value="ECO:0007669"/>
    <property type="project" value="UniProtKB-KW"/>
</dbReference>
<comment type="cofactor">
    <cofactor evidence="1">
        <name>[4Fe-4S] cluster</name>
        <dbReference type="ChEBI" id="CHEBI:49883"/>
    </cofactor>
</comment>
<dbReference type="GO" id="GO:0046872">
    <property type="term" value="F:metal ion binding"/>
    <property type="evidence" value="ECO:0007669"/>
    <property type="project" value="UniProtKB-KW"/>
</dbReference>
<sequence length="362" mass="41511">MTIIISEILFEPTFECNLRCKYCYLGNARKQRRTTDWSYVTDAARRLTDKFLAEDYRVRNVLYHGAEVTVLPPEVLADVCNIFDEIAPDDYGFQAIQTNGTLITPEYIETFESRLHDGIRLHYSISVDSPEKFNDTMRGRGTYEKAMANARNLLKKGYPVHLFGCFTPEMFAHLDDMKSWIQARQAEGFIWKFQIASAPFNLSDEQQVKLAYWLDENDWIRRFNTLVPEMCGNFGNECDVNHFCADGLYPPCDRQTGEIVPLWLDKPVSRLLEMRQGAFAGTPTSPQCQYCPVRPVCHSGCPKFRVDGRAVDCMLKKTIYRIRANKLGIPMHKAIKLYQGTSNFNPPNDGIPTIAEIRRKGA</sequence>
<evidence type="ECO:0000259" key="7">
    <source>
        <dbReference type="PROSITE" id="PS51918"/>
    </source>
</evidence>
<dbReference type="AlphaFoldDB" id="C3X344"/>
<evidence type="ECO:0000256" key="2">
    <source>
        <dbReference type="ARBA" id="ARBA00022691"/>
    </source>
</evidence>
<dbReference type="HOGENOM" id="CLU_764707_0_0_4"/>
<keyword evidence="2" id="KW-0949">S-adenosyl-L-methionine</keyword>
<proteinExistence type="inferred from homology"/>
<evidence type="ECO:0000256" key="5">
    <source>
        <dbReference type="ARBA" id="ARBA00023014"/>
    </source>
</evidence>
<evidence type="ECO:0000313" key="8">
    <source>
        <dbReference type="EMBL" id="EEO27630.1"/>
    </source>
</evidence>
<dbReference type="PANTHER" id="PTHR43273">
    <property type="entry name" value="ANAEROBIC SULFATASE-MATURATING ENZYME HOMOLOG ASLB-RELATED"/>
    <property type="match status" value="1"/>
</dbReference>
<dbReference type="CDD" id="cd01335">
    <property type="entry name" value="Radical_SAM"/>
    <property type="match status" value="1"/>
</dbReference>
<dbReference type="Gene3D" id="3.20.20.70">
    <property type="entry name" value="Aldolase class I"/>
    <property type="match status" value="1"/>
</dbReference>
<feature type="domain" description="Radical SAM core" evidence="7">
    <location>
        <begin position="1"/>
        <end position="215"/>
    </location>
</feature>
<dbReference type="SUPFAM" id="SSF102114">
    <property type="entry name" value="Radical SAM enzymes"/>
    <property type="match status" value="1"/>
</dbReference>
<dbReference type="SFLD" id="SFLDG01067">
    <property type="entry name" value="SPASM/twitch_domain_containing"/>
    <property type="match status" value="1"/>
</dbReference>
<dbReference type="RefSeq" id="WP_005876759.1">
    <property type="nucleotide sequence ID" value="NZ_CABMNL010000001.1"/>
</dbReference>
<dbReference type="PANTHER" id="PTHR43273:SF3">
    <property type="entry name" value="ANAEROBIC SULFATASE-MATURATING ENZYME HOMOLOG ASLB-RELATED"/>
    <property type="match status" value="1"/>
</dbReference>
<evidence type="ECO:0000313" key="9">
    <source>
        <dbReference type="Proteomes" id="UP000003973"/>
    </source>
</evidence>
<dbReference type="Pfam" id="PF04055">
    <property type="entry name" value="Radical_SAM"/>
    <property type="match status" value="1"/>
</dbReference>
<dbReference type="GO" id="GO:0016491">
    <property type="term" value="F:oxidoreductase activity"/>
    <property type="evidence" value="ECO:0007669"/>
    <property type="project" value="InterPro"/>
</dbReference>
<accession>C3X344</accession>
<dbReference type="InterPro" id="IPR007197">
    <property type="entry name" value="rSAM"/>
</dbReference>
<protein>
    <submittedName>
        <fullName evidence="8">Radical SAM additional 4Fe4S-binding domain-containing protein</fullName>
    </submittedName>
</protein>
<dbReference type="InterPro" id="IPR058240">
    <property type="entry name" value="rSAM_sf"/>
</dbReference>
<evidence type="ECO:0000256" key="4">
    <source>
        <dbReference type="ARBA" id="ARBA00023004"/>
    </source>
</evidence>
<comment type="caution">
    <text evidence="8">The sequence shown here is derived from an EMBL/GenBank/DDBJ whole genome shotgun (WGS) entry which is preliminary data.</text>
</comment>
<evidence type="ECO:0000256" key="6">
    <source>
        <dbReference type="ARBA" id="ARBA00023601"/>
    </source>
</evidence>
<dbReference type="eggNOG" id="COG0641">
    <property type="taxonomic scope" value="Bacteria"/>
</dbReference>
<keyword evidence="5" id="KW-0411">Iron-sulfur</keyword>
<dbReference type="SFLD" id="SFLDS00029">
    <property type="entry name" value="Radical_SAM"/>
    <property type="match status" value="1"/>
</dbReference>
<dbReference type="EMBL" id="ACDP02000023">
    <property type="protein sequence ID" value="EEO27630.1"/>
    <property type="molecule type" value="Genomic_DNA"/>
</dbReference>
<evidence type="ECO:0000256" key="1">
    <source>
        <dbReference type="ARBA" id="ARBA00001966"/>
    </source>
</evidence>
<name>C3X344_9BURK</name>
<dbReference type="InterPro" id="IPR023867">
    <property type="entry name" value="Sulphatase_maturase_rSAM"/>
</dbReference>